<dbReference type="AlphaFoldDB" id="A0A9N9BYH6"/>
<evidence type="ECO:0000313" key="1">
    <source>
        <dbReference type="EMBL" id="CAG8580462.1"/>
    </source>
</evidence>
<dbReference type="Proteomes" id="UP000789706">
    <property type="component" value="Unassembled WGS sequence"/>
</dbReference>
<gene>
    <name evidence="1" type="ORF">DEBURN_LOCUS8547</name>
</gene>
<proteinExistence type="predicted"/>
<keyword evidence="2" id="KW-1185">Reference proteome</keyword>
<reference evidence="1" key="1">
    <citation type="submission" date="2021-06" db="EMBL/GenBank/DDBJ databases">
        <authorList>
            <person name="Kallberg Y."/>
            <person name="Tangrot J."/>
            <person name="Rosling A."/>
        </authorList>
    </citation>
    <scope>NUCLEOTIDE SEQUENCE</scope>
    <source>
        <strain evidence="1">AZ414A</strain>
    </source>
</reference>
<accession>A0A9N9BYH6</accession>
<dbReference type="EMBL" id="CAJVPK010001284">
    <property type="protein sequence ID" value="CAG8580462.1"/>
    <property type="molecule type" value="Genomic_DNA"/>
</dbReference>
<name>A0A9N9BYH6_9GLOM</name>
<protein>
    <submittedName>
        <fullName evidence="1">3607_t:CDS:1</fullName>
    </submittedName>
</protein>
<dbReference type="OrthoDB" id="2354640at2759"/>
<feature type="non-terminal residue" evidence="1">
    <location>
        <position position="251"/>
    </location>
</feature>
<sequence>VSREIITKALRDILHKDVVFREQSEMHTKIFDWFEEKNPSPTIKAICNIQKTIKHTFSFTDEEQGAFIEPILNLIEKALNESVFHGKLKSAPTELFKNYKNNVRNKVAHGTLIDQKGRWSDHELQHIAILACDVVTCLGGNYKELHAIKGNLDSKIVQKWTGKTTTGANEMKEGSKQKIMKLALREDEDIIQIWRAVKTKESKREQSYEFIEFGNILFNINLKCNSIEVEKLKSDSDSPEEKQVVIAQLKA</sequence>
<comment type="caution">
    <text evidence="1">The sequence shown here is derived from an EMBL/GenBank/DDBJ whole genome shotgun (WGS) entry which is preliminary data.</text>
</comment>
<organism evidence="1 2">
    <name type="scientific">Diversispora eburnea</name>
    <dbReference type="NCBI Taxonomy" id="1213867"/>
    <lineage>
        <taxon>Eukaryota</taxon>
        <taxon>Fungi</taxon>
        <taxon>Fungi incertae sedis</taxon>
        <taxon>Mucoromycota</taxon>
        <taxon>Glomeromycotina</taxon>
        <taxon>Glomeromycetes</taxon>
        <taxon>Diversisporales</taxon>
        <taxon>Diversisporaceae</taxon>
        <taxon>Diversispora</taxon>
    </lineage>
</organism>
<evidence type="ECO:0000313" key="2">
    <source>
        <dbReference type="Proteomes" id="UP000789706"/>
    </source>
</evidence>